<dbReference type="Pfam" id="PF00534">
    <property type="entry name" value="Glycos_transf_1"/>
    <property type="match status" value="1"/>
</dbReference>
<keyword evidence="5" id="KW-0961">Cell wall biogenesis/degradation</keyword>
<dbReference type="Gene3D" id="3.20.20.80">
    <property type="entry name" value="Glycosidases"/>
    <property type="match status" value="2"/>
</dbReference>
<dbReference type="Pfam" id="PF26114">
    <property type="entry name" value="Ig_2_Mok13"/>
    <property type="match status" value="1"/>
</dbReference>
<feature type="transmembrane region" description="Helical" evidence="8">
    <location>
        <begin position="2156"/>
        <end position="2182"/>
    </location>
</feature>
<feature type="transmembrane region" description="Helical" evidence="8">
    <location>
        <begin position="2307"/>
        <end position="2327"/>
    </location>
</feature>
<feature type="transmembrane region" description="Helical" evidence="8">
    <location>
        <begin position="2189"/>
        <end position="2210"/>
    </location>
</feature>
<keyword evidence="8" id="KW-0812">Transmembrane</keyword>
<dbReference type="CDD" id="cd11323">
    <property type="entry name" value="AmyAc_AGS"/>
    <property type="match status" value="1"/>
</dbReference>
<feature type="transmembrane region" description="Helical" evidence="8">
    <location>
        <begin position="2008"/>
        <end position="2028"/>
    </location>
</feature>
<dbReference type="InterPro" id="IPR058659">
    <property type="entry name" value="Mok11-13/Ags1-like_CBM"/>
</dbReference>
<keyword evidence="9" id="KW-0732">Signal</keyword>
<dbReference type="PANTHER" id="PTHR47182:SF2">
    <property type="entry name" value="CELL WALL ALPHA-1,3-GLUCAN SYNTHASE AGS1"/>
    <property type="match status" value="1"/>
</dbReference>
<feature type="region of interest" description="Disordered" evidence="7">
    <location>
        <begin position="1646"/>
        <end position="1715"/>
    </location>
</feature>
<dbReference type="OrthoDB" id="512920at2759"/>
<dbReference type="FunFam" id="3.40.50.2000:FF:000052">
    <property type="entry name" value="Alpha-1,3-glucan synthase Ags2"/>
    <property type="match status" value="1"/>
</dbReference>
<sequence>MYSIFTSALLLALGGRVTHSLRYDQNYYSHNLNQNETATNPLDYYGMWDNHTFQTSPQNWRFPVYTLFLDRFVNGDPSNDNANGTAFEQDITSTQLRHGGDLQGLIDSLDYISGMGVKGIYIAGSPFINQPWQSDSYSPVDLTLLDMHYGDIDEWRRAVTEIHSRGMYVIMDNTVATLSDLLGFEGYLNESAPFKADEHKVVWKSERRYLDFSIGEVYNETCDFPRFWNETGYPVDDYVNKLFTGCYDGEFDQHVNSSLKFGDTEAFGVYPDYRRQITKFASVQDRLREWVPSVRQKLSHFSCMAIWMLDIDGFRFDKAIQVTPDASAQFSADLRKCAALVGKTNFFLPGEITGGNTIGSIYLGRGRQPDQNVSDLAVAVTLTNTSDSKYFLRDPDLGALDAAAFSYSVYRFMTRFLGMDGNLEAGFDLPRDWVESWNQMLLTNDFVNANTGVLDPRHMYGVTNQDVFRWPAIRQGVERMMLGQFMTSLVLPGIPLVLWGEEQAFYTLDNTADNYIFGRQSMSASQAWRMHGCYVGDSTQYFQMPLESAREGCHDEKNAYDHRDPAHPVRNIMKALFFLREQFPVLKDGLLLTKLSNQTHFIQLPGSGDTPTELGIWSVWRGPFAPVQDFGNNTTPVWLVYHNLNETTTYKFDCTNGSSFTAPFLPGTVRNLIFPHDNLTLVAGPDQLKIDGSDDFYGCAKEITLEPFEFRAYVPAEFFVPPPPMITRFLPGHDQPILSQGDTTWVNITLEFSAAMSCSDITKAISINSTTETGATAKIDAGSVSCVTLKPGEGWRASYVGSIASAFAWTANLTNLADGVHKISVRNATTADLGSHTNTIDNFLLRVGKADNPIVWPSTGNYSTSLLTSDNTGRLSITHRAPGADKYRYSLTFGSSWSEWQVYKPGSVALDSAQIQAWKGTDDQGWEGDHVMVQYWSQILGSSSFIQHGDDKFTGVRRFPHLWANGKFNQYGYDGGYKNALKRNLDGTLEWHYMDEWPGQVQLNVWGMNPDGQPDATYTYGDIDGDGILDRLAPSLMIPNMINVTDPPPYPYLSYRMVVSDADISYHLVPQGDSRLQLAFFILMWIVPIATGLLAVFVFVGAFYKVKVVEKGIKGPANGFGAAFLHPISAIRTRRAEKKANSDRSSSEHGDGAVGLSDLPPKRRTVLIATVEYNIDDWNIKVKIGGLGVMAQLMGKALGHQDLIWVVPCVGDIEYPEIPEEMAEPMTVDILDAPYQVMVSYHVVENITYVLLDAPIFRQQTKAEPYPPRMDNIDSAIYYSAWNQCIAETIRRFPVDIYHINDYHGGVAPLYLLPDTIPCCLSLHNAEFQGLWPLRTPEERKEVCGVFNLTNDIVQQYVQFGSVFNLLHGAVSYLRIHQNGYGAVGVSKKYGDRSFARYPIFWGLSQIGQLPNPDPSDMEAWSAKEPQIKDVSIDQNFEASRPDLRRQAQEWAGLEVNPKADLFVFVGRWSQQKGVDLIADLFPTILEEYPNTQLICVGPTIDLYGKFAALKLEKLMEIYPKRVFSKPQFTSLPPYIFSGAEFALIPSRDEPFGLVAVEFGRKGALGVGAKVGGLGQMPGWWYTIESASTTHLLSQFKQAIVSALDSKEDTRAKMRAWSAKQRFPVAQWLEGLEKLQGRSIKIHKKMKTRAKRTLNLNGAKNRDSERNLTPLTPGTAGMFPSRPASPSSPWPLPPSRGGLDSRPQTPTDFTGPGGFPDLGLQSPAFASSRWARDTDNDSIMSDTSTLAPPRFLGEGEYYAPDRSLGGRHNFTAHNNGSTMSIASVVSVDSIVQGRKDFKLQQVDAFFTDQDGQYYQAFEKRLDKLSSKNSTSQLCIEEYLMKSEKQFFERMHDAKLGSLSRNNSSTNLIESNRMSSLAREYGDEEDEKPANEFGLSDDYVPPTGIKKLLSRRVGEWPIYAMLMALGQVIASSSYQISLLTGEMGQSAQKLYIIAGIYLATSICWGVMSRTMRAIYPLSLPWIFYGLAFVLIGAAPLFSNLNTRSAIQNLATGLYAAGSSSGAIFFSFNFGDEGGAPVTTWIFRACVIQGFQQAYTVALWFWGNLISTTPQLAKIPAFPVLLPVTIVVAVIFWSCGLVLYLGLPDYYRQQPDEVPSLYSSILRRKTTVWFFVAVILQNFFLSTPYGRNWFYLFSSQHVSTGIVLGLTAFFYIIVWAGFLAFFALMSKRHPWWLPLFALGLGAPRWAQMLWGTSGFGLYLPWAGSATASAILGRCLWLWLGLLDTIQNAGLGMILMLTLTRIHVSVTMLAAQVIGSAATMVARACAPNNVGPGPVFPDFSEGLGVGLSKAWFWVGLILQLVICVGFFKFFRKEQISKP</sequence>
<feature type="transmembrane region" description="Helical" evidence="8">
    <location>
        <begin position="1078"/>
        <end position="1104"/>
    </location>
</feature>
<feature type="chain" id="PRO_5012023843" description="alpha-1,3-glucan synthase" evidence="9">
    <location>
        <begin position="21"/>
        <end position="2335"/>
    </location>
</feature>
<keyword evidence="8" id="KW-0472">Membrane</keyword>
<dbReference type="InterPro" id="IPR058655">
    <property type="entry name" value="Mok11-14/Ags1-like"/>
</dbReference>
<dbReference type="GO" id="GO:0047657">
    <property type="term" value="F:alpha-1,3-glucan synthase activity"/>
    <property type="evidence" value="ECO:0007669"/>
    <property type="project" value="UniProtKB-EC"/>
</dbReference>
<feature type="transmembrane region" description="Helical" evidence="8">
    <location>
        <begin position="1915"/>
        <end position="1937"/>
    </location>
</feature>
<evidence type="ECO:0000256" key="8">
    <source>
        <dbReference type="SAM" id="Phobius"/>
    </source>
</evidence>
<keyword evidence="3" id="KW-0328">Glycosyltransferase</keyword>
<keyword evidence="4" id="KW-0808">Transferase</keyword>
<keyword evidence="8" id="KW-1133">Transmembrane helix</keyword>
<feature type="transmembrane region" description="Helical" evidence="8">
    <location>
        <begin position="2216"/>
        <end position="2239"/>
    </location>
</feature>
<dbReference type="InterPro" id="IPR017853">
    <property type="entry name" value="GH"/>
</dbReference>
<organism evidence="11 12">
    <name type="scientific">Coniochaeta ligniaria NRRL 30616</name>
    <dbReference type="NCBI Taxonomy" id="1408157"/>
    <lineage>
        <taxon>Eukaryota</taxon>
        <taxon>Fungi</taxon>
        <taxon>Dikarya</taxon>
        <taxon>Ascomycota</taxon>
        <taxon>Pezizomycotina</taxon>
        <taxon>Sordariomycetes</taxon>
        <taxon>Sordariomycetidae</taxon>
        <taxon>Coniochaetales</taxon>
        <taxon>Coniochaetaceae</taxon>
        <taxon>Coniochaeta</taxon>
    </lineage>
</organism>
<feature type="transmembrane region" description="Helical" evidence="8">
    <location>
        <begin position="2251"/>
        <end position="2271"/>
    </location>
</feature>
<dbReference type="STRING" id="1408157.A0A1J7I508"/>
<dbReference type="InterPro" id="IPR058654">
    <property type="entry name" value="Mok11-14/Ags1-like_TM"/>
</dbReference>
<dbReference type="FunFam" id="3.40.50.2000:FF:000058">
    <property type="entry name" value="Alpha-1,3-glucan synthase Ags1"/>
    <property type="match status" value="1"/>
</dbReference>
<dbReference type="Pfam" id="PF26111">
    <property type="entry name" value="Ig_Mok13"/>
    <property type="match status" value="1"/>
</dbReference>
<dbReference type="FunFam" id="3.20.20.80:FF:000073">
    <property type="entry name" value="Alpha-1,3-glucan synthase Ags2"/>
    <property type="match status" value="1"/>
</dbReference>
<evidence type="ECO:0000256" key="3">
    <source>
        <dbReference type="ARBA" id="ARBA00022676"/>
    </source>
</evidence>
<evidence type="ECO:0000256" key="2">
    <source>
        <dbReference type="ARBA" id="ARBA00012688"/>
    </source>
</evidence>
<evidence type="ECO:0000256" key="7">
    <source>
        <dbReference type="SAM" id="MobiDB-lite"/>
    </source>
</evidence>
<dbReference type="GO" id="GO:0070600">
    <property type="term" value="P:fungal-type cell wall (1-&gt;3)-alpha-glucan biosynthetic process"/>
    <property type="evidence" value="ECO:0007669"/>
    <property type="project" value="TreeGrafter"/>
</dbReference>
<feature type="compositionally biased region" description="Basic and acidic residues" evidence="7">
    <location>
        <begin position="1138"/>
        <end position="1151"/>
    </location>
</feature>
<reference evidence="11 12" key="1">
    <citation type="submission" date="2016-10" db="EMBL/GenBank/DDBJ databases">
        <title>Draft genome sequence of Coniochaeta ligniaria NRRL30616, a lignocellulolytic fungus for bioabatement of inhibitors in plant biomass hydrolysates.</title>
        <authorList>
            <consortium name="DOE Joint Genome Institute"/>
            <person name="Jimenez D.J."/>
            <person name="Hector R.E."/>
            <person name="Riley R."/>
            <person name="Sun H."/>
            <person name="Grigoriev I.V."/>
            <person name="Van Elsas J.D."/>
            <person name="Nichols N.N."/>
        </authorList>
    </citation>
    <scope>NUCLEOTIDE SEQUENCE [LARGE SCALE GENOMIC DNA]</scope>
    <source>
        <strain evidence="11 12">NRRL 30616</strain>
    </source>
</reference>
<feature type="signal peptide" evidence="9">
    <location>
        <begin position="1"/>
        <end position="20"/>
    </location>
</feature>
<dbReference type="Proteomes" id="UP000182658">
    <property type="component" value="Unassembled WGS sequence"/>
</dbReference>
<feature type="transmembrane region" description="Helical" evidence="8">
    <location>
        <begin position="2126"/>
        <end position="2144"/>
    </location>
</feature>
<dbReference type="InterPro" id="IPR013534">
    <property type="entry name" value="Starch_synth_cat_dom"/>
</dbReference>
<dbReference type="SUPFAM" id="SSF53756">
    <property type="entry name" value="UDP-Glycosyltransferase/glycogen phosphorylase"/>
    <property type="match status" value="1"/>
</dbReference>
<accession>A0A1J7I508</accession>
<dbReference type="Pfam" id="PF08323">
    <property type="entry name" value="Glyco_transf_5"/>
    <property type="match status" value="1"/>
</dbReference>
<evidence type="ECO:0000256" key="5">
    <source>
        <dbReference type="ARBA" id="ARBA00023316"/>
    </source>
</evidence>
<dbReference type="EMBL" id="KV875112">
    <property type="protein sequence ID" value="OIW22606.1"/>
    <property type="molecule type" value="Genomic_DNA"/>
</dbReference>
<dbReference type="PANTHER" id="PTHR47182">
    <property type="entry name" value="CELL WALL ALPHA-1,3-GLUCAN SYNTHASE AGS1-RELATED"/>
    <property type="match status" value="1"/>
</dbReference>
<dbReference type="InterPro" id="IPR006047">
    <property type="entry name" value="GH13_cat_dom"/>
</dbReference>
<evidence type="ECO:0000256" key="6">
    <source>
        <dbReference type="ARBA" id="ARBA00048960"/>
    </source>
</evidence>
<dbReference type="GO" id="GO:0009277">
    <property type="term" value="C:fungal-type cell wall"/>
    <property type="evidence" value="ECO:0007669"/>
    <property type="project" value="TreeGrafter"/>
</dbReference>
<dbReference type="InterPro" id="IPR058658">
    <property type="entry name" value="Mok11-13/Ags1-like_Ig_2"/>
</dbReference>
<dbReference type="InParanoid" id="A0A1J7I508"/>
<dbReference type="Pfam" id="PF00128">
    <property type="entry name" value="Alpha-amylase"/>
    <property type="match status" value="1"/>
</dbReference>
<dbReference type="CDD" id="cd03791">
    <property type="entry name" value="GT5_Glycogen_synthase_DULL1-like"/>
    <property type="match status" value="1"/>
</dbReference>
<feature type="transmembrane region" description="Helical" evidence="8">
    <location>
        <begin position="2080"/>
        <end position="2101"/>
    </location>
</feature>
<gene>
    <name evidence="11" type="ORF">CONLIGDRAFT_650443</name>
</gene>
<feature type="transmembrane region" description="Helical" evidence="8">
    <location>
        <begin position="2040"/>
        <end position="2060"/>
    </location>
</feature>
<protein>
    <recommendedName>
        <fullName evidence="2">alpha-1,3-glucan synthase</fullName>
        <ecNumber evidence="2">2.4.1.183</ecNumber>
    </recommendedName>
</protein>
<dbReference type="InterPro" id="IPR001296">
    <property type="entry name" value="Glyco_trans_1"/>
</dbReference>
<dbReference type="Gene3D" id="3.40.50.2000">
    <property type="entry name" value="Glycogen Phosphorylase B"/>
    <property type="match status" value="2"/>
</dbReference>
<feature type="transmembrane region" description="Helical" evidence="8">
    <location>
        <begin position="1949"/>
        <end position="1966"/>
    </location>
</feature>
<dbReference type="EC" id="2.4.1.183" evidence="2"/>
<feature type="domain" description="Glycosyl hydrolase family 13 catalytic" evidence="10">
    <location>
        <begin position="66"/>
        <end position="526"/>
    </location>
</feature>
<dbReference type="InterPro" id="IPR058657">
    <property type="entry name" value="Mok11-13/Ags1-like_Ig"/>
</dbReference>
<dbReference type="Pfam" id="PF26127">
    <property type="entry name" value="12TM_Mok13"/>
    <property type="match status" value="1"/>
</dbReference>
<dbReference type="Pfam" id="PF26122">
    <property type="entry name" value="CBM_Mok13"/>
    <property type="match status" value="1"/>
</dbReference>
<name>A0A1J7I508_9PEZI</name>
<evidence type="ECO:0000256" key="4">
    <source>
        <dbReference type="ARBA" id="ARBA00022679"/>
    </source>
</evidence>
<dbReference type="InterPro" id="IPR058656">
    <property type="entry name" value="Mok11-13/Ags1-like_GH"/>
</dbReference>
<evidence type="ECO:0000313" key="11">
    <source>
        <dbReference type="EMBL" id="OIW22606.1"/>
    </source>
</evidence>
<evidence type="ECO:0000256" key="9">
    <source>
        <dbReference type="SAM" id="SignalP"/>
    </source>
</evidence>
<dbReference type="SMART" id="SM00642">
    <property type="entry name" value="Aamy"/>
    <property type="match status" value="1"/>
</dbReference>
<keyword evidence="12" id="KW-1185">Reference proteome</keyword>
<evidence type="ECO:0000313" key="12">
    <source>
        <dbReference type="Proteomes" id="UP000182658"/>
    </source>
</evidence>
<evidence type="ECO:0000259" key="10">
    <source>
        <dbReference type="SMART" id="SM00642"/>
    </source>
</evidence>
<feature type="transmembrane region" description="Helical" evidence="8">
    <location>
        <begin position="1978"/>
        <end position="1996"/>
    </location>
</feature>
<dbReference type="Pfam" id="PF26108">
    <property type="entry name" value="GH_Mok13"/>
    <property type="match status" value="1"/>
</dbReference>
<feature type="region of interest" description="Disordered" evidence="7">
    <location>
        <begin position="1136"/>
        <end position="1157"/>
    </location>
</feature>
<comment type="similarity">
    <text evidence="1">Belongs to the glycosyltransferase group 1 family.</text>
</comment>
<evidence type="ECO:0000256" key="1">
    <source>
        <dbReference type="ARBA" id="ARBA00006122"/>
    </source>
</evidence>
<dbReference type="SUPFAM" id="SSF51445">
    <property type="entry name" value="(Trans)glycosidases"/>
    <property type="match status" value="1"/>
</dbReference>
<proteinExistence type="inferred from homology"/>
<comment type="catalytic activity">
    <reaction evidence="6">
        <text>[(1-&gt;3)-alpha-D-glucosyl](n) + UDP-alpha-D-glucose = [(1-&gt;3)-alpha-D-glucosyl](n+1) + UDP + H(+)</text>
        <dbReference type="Rhea" id="RHEA:19749"/>
        <dbReference type="Rhea" id="RHEA-COMP:11150"/>
        <dbReference type="Rhea" id="RHEA-COMP:11151"/>
        <dbReference type="ChEBI" id="CHEBI:15378"/>
        <dbReference type="ChEBI" id="CHEBI:28100"/>
        <dbReference type="ChEBI" id="CHEBI:58223"/>
        <dbReference type="ChEBI" id="CHEBI:58885"/>
        <dbReference type="EC" id="2.4.1.183"/>
    </reaction>
</comment>